<organism evidence="2 4">
    <name type="scientific">Nostoc flagelliforme CCNUN1</name>
    <dbReference type="NCBI Taxonomy" id="2038116"/>
    <lineage>
        <taxon>Bacteria</taxon>
        <taxon>Bacillati</taxon>
        <taxon>Cyanobacteriota</taxon>
        <taxon>Cyanophyceae</taxon>
        <taxon>Nostocales</taxon>
        <taxon>Nostocaceae</taxon>
        <taxon>Nostoc</taxon>
    </lineage>
</organism>
<feature type="compositionally biased region" description="Basic and acidic residues" evidence="1">
    <location>
        <begin position="133"/>
        <end position="149"/>
    </location>
</feature>
<dbReference type="KEGG" id="nfl:COO91_07889"/>
<dbReference type="EMBL" id="CP024785">
    <property type="protein sequence ID" value="AUB41027.1"/>
    <property type="molecule type" value="Genomic_DNA"/>
</dbReference>
<dbReference type="AlphaFoldDB" id="A0A2K8SZZ9"/>
<accession>A0A2K8SZZ9</accession>
<feature type="compositionally biased region" description="Polar residues" evidence="1">
    <location>
        <begin position="150"/>
        <end position="178"/>
    </location>
</feature>
<feature type="region of interest" description="Disordered" evidence="1">
    <location>
        <begin position="1"/>
        <end position="25"/>
    </location>
</feature>
<evidence type="ECO:0000256" key="1">
    <source>
        <dbReference type="SAM" id="MobiDB-lite"/>
    </source>
</evidence>
<evidence type="ECO:0000313" key="3">
    <source>
        <dbReference type="EMBL" id="AUB41811.1"/>
    </source>
</evidence>
<gene>
    <name evidence="2" type="ORF">COO91_07065</name>
    <name evidence="3" type="ORF">COO91_07889</name>
</gene>
<feature type="region of interest" description="Disordered" evidence="1">
    <location>
        <begin position="128"/>
        <end position="178"/>
    </location>
</feature>
<name>A0A2K8SZZ9_9NOSO</name>
<keyword evidence="4" id="KW-1185">Reference proteome</keyword>
<reference evidence="2 4" key="1">
    <citation type="submission" date="2017-11" db="EMBL/GenBank/DDBJ databases">
        <title>Complete genome of a free-living desiccation-tolerant cyanobacterium and its photosynthetic adaptation to extreme terrestrial habitat.</title>
        <authorList>
            <person name="Shang J."/>
        </authorList>
    </citation>
    <scope>NUCLEOTIDE SEQUENCE [LARGE SCALE GENOMIC DNA]</scope>
    <source>
        <strain evidence="2 4">CCNUN1</strain>
    </source>
</reference>
<dbReference type="OrthoDB" id="510588at2"/>
<evidence type="ECO:0000313" key="2">
    <source>
        <dbReference type="EMBL" id="AUB41027.1"/>
    </source>
</evidence>
<proteinExistence type="predicted"/>
<dbReference type="EMBL" id="CP024785">
    <property type="protein sequence ID" value="AUB41811.1"/>
    <property type="molecule type" value="Genomic_DNA"/>
</dbReference>
<dbReference type="KEGG" id="nfl:COO91_07065"/>
<dbReference type="Proteomes" id="UP000232003">
    <property type="component" value="Chromosome"/>
</dbReference>
<sequence>MTGLNLETAANLDKKQEQTVTDETNCPAAPPARVAYSIICAFPGQVAFCIPQIREDEKYVQRLLVLLANEPLVINQQVNTTLVGSIAITYKSDVMSDVDMRSHLANLIQLAGNPEVVSASANQLKPCSTAVTTEDRQDRKPKREAEKQKSATFSLSSADASVSKTKRNSVSSTHSVIQQPKKPAKVAYSIAHAIPGRVRFRVPRIACDPKYVQRLETLLKSDSTVTSERVNSAARSVVITYKTGMMQNSQKRVQSFLSTPISHLINLIESANDPATAIS</sequence>
<evidence type="ECO:0000313" key="4">
    <source>
        <dbReference type="Proteomes" id="UP000232003"/>
    </source>
</evidence>
<dbReference type="RefSeq" id="WP_100901559.1">
    <property type="nucleotide sequence ID" value="NZ_CAWNNC010000001.1"/>
</dbReference>
<protein>
    <submittedName>
        <fullName evidence="3">Cation transport ATPase</fullName>
    </submittedName>
    <submittedName>
        <fullName evidence="2">Lead,cadmium,zinc and mercury transporting ATPase,Copper-translocating P-type</fullName>
    </submittedName>
</protein>